<feature type="transmembrane region" description="Helical" evidence="5">
    <location>
        <begin position="318"/>
        <end position="351"/>
    </location>
</feature>
<dbReference type="Pfam" id="PF00654">
    <property type="entry name" value="Voltage_CLC"/>
    <property type="match status" value="1"/>
</dbReference>
<dbReference type="PANTHER" id="PTHR43427">
    <property type="entry name" value="CHLORIDE CHANNEL PROTEIN CLC-E"/>
    <property type="match status" value="1"/>
</dbReference>
<dbReference type="PRINTS" id="PR00762">
    <property type="entry name" value="CLCHANNEL"/>
</dbReference>
<feature type="transmembrane region" description="Helical" evidence="5">
    <location>
        <begin position="215"/>
        <end position="233"/>
    </location>
</feature>
<feature type="transmembrane region" description="Helical" evidence="5">
    <location>
        <begin position="47"/>
        <end position="66"/>
    </location>
</feature>
<feature type="transmembrane region" description="Helical" evidence="5">
    <location>
        <begin position="254"/>
        <end position="274"/>
    </location>
</feature>
<accession>A0ABY8N5S6</accession>
<sequence>MNLPKTFHLSLQWLIICALIGLFSGSASAFFLVALEWVTQIREHHAWIIWLLPIGGLIIGLLYHYYGASVVKGNNLLLEEYENPQQPIPFKMAPLVLIGTLITHLGGGSAGREGTAVQMGGAIADQFSNWFQLDKNDRKTILILGISAGFASVFGTPLAGALFALEVMYFSKINLKSVILSFAVAYAAYYTVEFWQVQHTHYSIATLPEMNGIHLLWTIGVGILFGLAALLFSRTTHFWSRLFSRHIPYSPIRPLIGGTVLAVILFFIGTTKYIGLGVPEIVKAFSTPNESYDFLLKILFTGFTLGAGFKGGEVTPLFFVGATLGSALSVIVPLPIALLAGMGFVAVFSGATHTPIACTVMGMELFGIEGGIFIGIACLSAYFASGSIGIYHSQIVKGPKYHLYQKINRFRLDLF</sequence>
<dbReference type="Gene3D" id="1.10.3080.10">
    <property type="entry name" value="Clc chloride channel"/>
    <property type="match status" value="1"/>
</dbReference>
<keyword evidence="4 5" id="KW-0472">Membrane</keyword>
<dbReference type="RefSeq" id="WP_264533630.1">
    <property type="nucleotide sequence ID" value="NZ_CP092332.1"/>
</dbReference>
<comment type="subcellular location">
    <subcellularLocation>
        <location evidence="1">Membrane</location>
        <topology evidence="1">Multi-pass membrane protein</topology>
    </subcellularLocation>
</comment>
<evidence type="ECO:0000256" key="4">
    <source>
        <dbReference type="ARBA" id="ARBA00023136"/>
    </source>
</evidence>
<dbReference type="Proteomes" id="UP001232117">
    <property type="component" value="Chromosome"/>
</dbReference>
<evidence type="ECO:0000256" key="3">
    <source>
        <dbReference type="ARBA" id="ARBA00022989"/>
    </source>
</evidence>
<reference evidence="6 7" key="1">
    <citation type="submission" date="2022-02" db="EMBL/GenBank/DDBJ databases">
        <authorList>
            <person name="Cha I.-T."/>
            <person name="Lee K.-E."/>
            <person name="Park S.-J."/>
        </authorList>
    </citation>
    <scope>NUCLEOTIDE SEQUENCE [LARGE SCALE GENOMIC DNA]</scope>
    <source>
        <strain evidence="6 7">K3R-10</strain>
    </source>
</reference>
<feature type="transmembrane region" description="Helical" evidence="5">
    <location>
        <begin position="177"/>
        <end position="195"/>
    </location>
</feature>
<evidence type="ECO:0000313" key="7">
    <source>
        <dbReference type="Proteomes" id="UP001232117"/>
    </source>
</evidence>
<organism evidence="6 7">
    <name type="scientific">Flavobacterium keumense</name>
    <dbReference type="NCBI Taxonomy" id="1306518"/>
    <lineage>
        <taxon>Bacteria</taxon>
        <taxon>Pseudomonadati</taxon>
        <taxon>Bacteroidota</taxon>
        <taxon>Flavobacteriia</taxon>
        <taxon>Flavobacteriales</taxon>
        <taxon>Flavobacteriaceae</taxon>
        <taxon>Flavobacterium</taxon>
    </lineage>
</organism>
<dbReference type="EMBL" id="CP092332">
    <property type="protein sequence ID" value="WGK93642.1"/>
    <property type="molecule type" value="Genomic_DNA"/>
</dbReference>
<keyword evidence="2 5" id="KW-0812">Transmembrane</keyword>
<evidence type="ECO:0000256" key="1">
    <source>
        <dbReference type="ARBA" id="ARBA00004141"/>
    </source>
</evidence>
<proteinExistence type="predicted"/>
<feature type="transmembrane region" description="Helical" evidence="5">
    <location>
        <begin position="141"/>
        <end position="165"/>
    </location>
</feature>
<evidence type="ECO:0000313" key="6">
    <source>
        <dbReference type="EMBL" id="WGK93642.1"/>
    </source>
</evidence>
<evidence type="ECO:0000256" key="2">
    <source>
        <dbReference type="ARBA" id="ARBA00022692"/>
    </source>
</evidence>
<feature type="transmembrane region" description="Helical" evidence="5">
    <location>
        <begin position="12"/>
        <end position="35"/>
    </location>
</feature>
<name>A0ABY8N5S6_9FLAO</name>
<keyword evidence="7" id="KW-1185">Reference proteome</keyword>
<feature type="transmembrane region" description="Helical" evidence="5">
    <location>
        <begin position="294"/>
        <end position="311"/>
    </location>
</feature>
<dbReference type="InterPro" id="IPR014743">
    <property type="entry name" value="Cl-channel_core"/>
</dbReference>
<dbReference type="SUPFAM" id="SSF81340">
    <property type="entry name" value="Clc chloride channel"/>
    <property type="match status" value="1"/>
</dbReference>
<dbReference type="PANTHER" id="PTHR43427:SF12">
    <property type="entry name" value="CHLORIDE TRANSPORTER"/>
    <property type="match status" value="1"/>
</dbReference>
<evidence type="ECO:0000256" key="5">
    <source>
        <dbReference type="SAM" id="Phobius"/>
    </source>
</evidence>
<feature type="transmembrane region" description="Helical" evidence="5">
    <location>
        <begin position="371"/>
        <end position="391"/>
    </location>
</feature>
<reference evidence="6 7" key="2">
    <citation type="submission" date="2023-06" db="EMBL/GenBank/DDBJ databases">
        <title>Complete Genome Sequence of Flavobacterium keumense K3R-10.</title>
        <authorList>
            <person name="Jeong H."/>
            <person name="Jhang S.Y."/>
            <person name="Kim J.N."/>
        </authorList>
    </citation>
    <scope>NUCLEOTIDE SEQUENCE [LARGE SCALE GENOMIC DNA]</scope>
    <source>
        <strain evidence="6 7">K3R-10</strain>
    </source>
</reference>
<gene>
    <name evidence="6" type="ORF">MG292_05965</name>
</gene>
<keyword evidence="3 5" id="KW-1133">Transmembrane helix</keyword>
<protein>
    <submittedName>
        <fullName evidence="6">Chloride channel protein</fullName>
    </submittedName>
</protein>
<dbReference type="InterPro" id="IPR001807">
    <property type="entry name" value="ClC"/>
</dbReference>
<dbReference type="InterPro" id="IPR050368">
    <property type="entry name" value="ClC-type_chloride_channel"/>
</dbReference>